<keyword evidence="9" id="KW-0812">Transmembrane</keyword>
<dbReference type="Gene3D" id="2.40.50.150">
    <property type="match status" value="1"/>
</dbReference>
<protein>
    <recommendedName>
        <fullName evidence="2">DNA-directed RNA polymerase</fullName>
        <ecNumber evidence="2">2.7.7.6</ecNumber>
    </recommendedName>
</protein>
<feature type="region of interest" description="Disordered" evidence="8">
    <location>
        <begin position="1"/>
        <end position="23"/>
    </location>
</feature>
<feature type="domain" description="RNA polymerase Rpb2" evidence="12">
    <location>
        <begin position="360"/>
        <end position="390"/>
    </location>
</feature>
<dbReference type="InterPro" id="IPR014724">
    <property type="entry name" value="RNA_pol_RPB2_OB-fold"/>
</dbReference>
<evidence type="ECO:0000256" key="6">
    <source>
        <dbReference type="ARBA" id="ARBA00023163"/>
    </source>
</evidence>
<gene>
    <name evidence="13" type="ORF">SVIM_LOCUS419313</name>
</gene>
<evidence type="ECO:0000256" key="9">
    <source>
        <dbReference type="SAM" id="Phobius"/>
    </source>
</evidence>
<keyword evidence="6" id="KW-0804">Transcription</keyword>
<dbReference type="GO" id="GO:0006351">
    <property type="term" value="P:DNA-templated transcription"/>
    <property type="evidence" value="ECO:0007669"/>
    <property type="project" value="InterPro"/>
</dbReference>
<evidence type="ECO:0000256" key="7">
    <source>
        <dbReference type="ARBA" id="ARBA00048552"/>
    </source>
</evidence>
<dbReference type="AlphaFoldDB" id="A0A6N2MZJ3"/>
<evidence type="ECO:0000256" key="4">
    <source>
        <dbReference type="ARBA" id="ARBA00022679"/>
    </source>
</evidence>
<proteinExistence type="inferred from homology"/>
<evidence type="ECO:0000256" key="8">
    <source>
        <dbReference type="SAM" id="MobiDB-lite"/>
    </source>
</evidence>
<comment type="catalytic activity">
    <reaction evidence="7">
        <text>RNA(n) + a ribonucleoside 5'-triphosphate = RNA(n+1) + diphosphate</text>
        <dbReference type="Rhea" id="RHEA:21248"/>
        <dbReference type="Rhea" id="RHEA-COMP:14527"/>
        <dbReference type="Rhea" id="RHEA-COMP:17342"/>
        <dbReference type="ChEBI" id="CHEBI:33019"/>
        <dbReference type="ChEBI" id="CHEBI:61557"/>
        <dbReference type="ChEBI" id="CHEBI:140395"/>
        <dbReference type="EC" id="2.7.7.6"/>
    </reaction>
</comment>
<dbReference type="InterPro" id="IPR007120">
    <property type="entry name" value="DNA-dir_RNAP_su2_dom"/>
</dbReference>
<keyword evidence="4" id="KW-0808">Transferase</keyword>
<dbReference type="GO" id="GO:0003899">
    <property type="term" value="F:DNA-directed RNA polymerase activity"/>
    <property type="evidence" value="ECO:0007669"/>
    <property type="project" value="UniProtKB-EC"/>
</dbReference>
<comment type="similarity">
    <text evidence="1">Belongs to the RNA polymerase beta chain family.</text>
</comment>
<dbReference type="InterPro" id="IPR015712">
    <property type="entry name" value="DNA-dir_RNA_pol_su2"/>
</dbReference>
<dbReference type="SUPFAM" id="SSF64484">
    <property type="entry name" value="beta and beta-prime subunits of DNA dependent RNA-polymerase"/>
    <property type="match status" value="1"/>
</dbReference>
<dbReference type="EC" id="2.7.7.6" evidence="2"/>
<keyword evidence="3" id="KW-0240">DNA-directed RNA polymerase</keyword>
<keyword evidence="9" id="KW-0472">Membrane</keyword>
<organism evidence="13">
    <name type="scientific">Salix viminalis</name>
    <name type="common">Common osier</name>
    <name type="synonym">Basket willow</name>
    <dbReference type="NCBI Taxonomy" id="40686"/>
    <lineage>
        <taxon>Eukaryota</taxon>
        <taxon>Viridiplantae</taxon>
        <taxon>Streptophyta</taxon>
        <taxon>Embryophyta</taxon>
        <taxon>Tracheophyta</taxon>
        <taxon>Spermatophyta</taxon>
        <taxon>Magnoliopsida</taxon>
        <taxon>eudicotyledons</taxon>
        <taxon>Gunneridae</taxon>
        <taxon>Pentapetalae</taxon>
        <taxon>rosids</taxon>
        <taxon>fabids</taxon>
        <taxon>Malpighiales</taxon>
        <taxon>Salicaceae</taxon>
        <taxon>Saliceae</taxon>
        <taxon>Salix</taxon>
    </lineage>
</organism>
<dbReference type="EMBL" id="CAADRP010001963">
    <property type="protein sequence ID" value="VFU57868.1"/>
    <property type="molecule type" value="Genomic_DNA"/>
</dbReference>
<sequence length="608" mass="68804">MGASSDYMEEVGPSSKGEVDDMDMDEDLMDTTNLNELGKETLQSFLDSRGSLIHLVRLLLSLDTIHPSRRMVNGDVHQLGLERSTLIDQAFGVILQIYTQTVGRRDKFKTGIDKVVQKNVVHTENREIIIGRMPVMGWTVSYNFEVKRNKLIVRLVELTKLEYIRGEKKGLCVYFLSIEIPIWILFLPLVLNSRRHKVRFLGYMVKCLLEAYTGHRKCDNRDSFRNKRFKLASELLERELKVHVSHALKCMTKALQRDLYGDHASIVINGLTRALGHGVILSSGWKGFGVMEFGRANPLQTMIDCENKQQLYTGKVGDANTRTLLIGVDTNISESLVDELFDSGMEKQVDDTYTKLDGKHKVEIKRDEQQREVHIFSDAGRILRLLIVVENMDKIKAFKEGNYIFTSLLDKPLFRTMISDCLGKPGYPFGHNAVLPKPELFNGQNAIVAVNVHLGYNQEDSLVMKRASLERGMFRSEHIRSYKAEVDNKELTDKRRKSEDSITFGKIQSKIGRVDSLDDDGFPFIGANMQSGDIVIGKCAESETDHSVKLKHSERGIVQKVVLSSNDGGKNSVVGSWRQVLKHAWAKECFGLFGVSGEHPFHNSRCCS</sequence>
<evidence type="ECO:0000259" key="12">
    <source>
        <dbReference type="Pfam" id="PF04566"/>
    </source>
</evidence>
<dbReference type="PANTHER" id="PTHR20856">
    <property type="entry name" value="DNA-DIRECTED RNA POLYMERASE I SUBUNIT 2"/>
    <property type="match status" value="1"/>
</dbReference>
<dbReference type="Pfam" id="PF04566">
    <property type="entry name" value="RNA_pol_Rpb2_4"/>
    <property type="match status" value="1"/>
</dbReference>
<dbReference type="FunFam" id="2.40.50.150:FF:000005">
    <property type="entry name" value="DNA-directed RNA polymerase subunit beta"/>
    <property type="match status" value="1"/>
</dbReference>
<name>A0A6N2MZJ3_SALVM</name>
<feature type="transmembrane region" description="Helical" evidence="9">
    <location>
        <begin position="171"/>
        <end position="191"/>
    </location>
</feature>
<dbReference type="GO" id="GO:0000428">
    <property type="term" value="C:DNA-directed RNA polymerase complex"/>
    <property type="evidence" value="ECO:0007669"/>
    <property type="project" value="UniProtKB-KW"/>
</dbReference>
<dbReference type="GO" id="GO:0032549">
    <property type="term" value="F:ribonucleoside binding"/>
    <property type="evidence" value="ECO:0007669"/>
    <property type="project" value="InterPro"/>
</dbReference>
<evidence type="ECO:0000259" key="11">
    <source>
        <dbReference type="Pfam" id="PF04561"/>
    </source>
</evidence>
<evidence type="ECO:0000256" key="1">
    <source>
        <dbReference type="ARBA" id="ARBA00006835"/>
    </source>
</evidence>
<evidence type="ECO:0000256" key="2">
    <source>
        <dbReference type="ARBA" id="ARBA00012418"/>
    </source>
</evidence>
<feature type="domain" description="RNA polymerase Rpb2" evidence="11">
    <location>
        <begin position="193"/>
        <end position="228"/>
    </location>
</feature>
<evidence type="ECO:0000259" key="10">
    <source>
        <dbReference type="Pfam" id="PF00562"/>
    </source>
</evidence>
<dbReference type="InterPro" id="IPR007646">
    <property type="entry name" value="RNA_pol_Rpb2_4"/>
</dbReference>
<evidence type="ECO:0000313" key="13">
    <source>
        <dbReference type="EMBL" id="VFU57868.1"/>
    </source>
</evidence>
<evidence type="ECO:0000256" key="3">
    <source>
        <dbReference type="ARBA" id="ARBA00022478"/>
    </source>
</evidence>
<keyword evidence="9" id="KW-1133">Transmembrane helix</keyword>
<dbReference type="GO" id="GO:0003677">
    <property type="term" value="F:DNA binding"/>
    <property type="evidence" value="ECO:0007669"/>
    <property type="project" value="InterPro"/>
</dbReference>
<feature type="domain" description="DNA-directed RNA polymerase subunit 2 hybrid-binding" evidence="10">
    <location>
        <begin position="408"/>
        <end position="573"/>
    </location>
</feature>
<keyword evidence="5" id="KW-0548">Nucleotidyltransferase</keyword>
<accession>A0A6N2MZJ3</accession>
<reference evidence="13" key="1">
    <citation type="submission" date="2019-03" db="EMBL/GenBank/DDBJ databases">
        <authorList>
            <person name="Mank J."/>
            <person name="Almeida P."/>
        </authorList>
    </citation>
    <scope>NUCLEOTIDE SEQUENCE</scope>
    <source>
        <strain evidence="13">78183</strain>
    </source>
</reference>
<evidence type="ECO:0000256" key="5">
    <source>
        <dbReference type="ARBA" id="ARBA00022695"/>
    </source>
</evidence>
<dbReference type="Pfam" id="PF00562">
    <property type="entry name" value="RNA_pol_Rpb2_6"/>
    <property type="match status" value="1"/>
</dbReference>
<dbReference type="InterPro" id="IPR007642">
    <property type="entry name" value="RNA_pol_Rpb2_2"/>
</dbReference>
<dbReference type="Pfam" id="PF04561">
    <property type="entry name" value="RNA_pol_Rpb2_2"/>
    <property type="match status" value="1"/>
</dbReference>